<name>A0A7M7P9X2_STRPU</name>
<dbReference type="Proteomes" id="UP000007110">
    <property type="component" value="Unassembled WGS sequence"/>
</dbReference>
<dbReference type="OrthoDB" id="10070774at2759"/>
<reference evidence="11" key="1">
    <citation type="submission" date="2015-02" db="EMBL/GenBank/DDBJ databases">
        <title>Genome sequencing for Strongylocentrotus purpuratus.</title>
        <authorList>
            <person name="Murali S."/>
            <person name="Liu Y."/>
            <person name="Vee V."/>
            <person name="English A."/>
            <person name="Wang M."/>
            <person name="Skinner E."/>
            <person name="Han Y."/>
            <person name="Muzny D.M."/>
            <person name="Worley K.C."/>
            <person name="Gibbs R.A."/>
        </authorList>
    </citation>
    <scope>NUCLEOTIDE SEQUENCE</scope>
</reference>
<keyword evidence="5 8" id="KW-1133">Transmembrane helix</keyword>
<keyword evidence="4" id="KW-0256">Endoplasmic reticulum</keyword>
<evidence type="ECO:0000256" key="2">
    <source>
        <dbReference type="ARBA" id="ARBA00008538"/>
    </source>
</evidence>
<dbReference type="KEGG" id="spu:115918857"/>
<sequence length="400" mass="43294">MAFYHTACFVITVMVVCNAILYPTIFSSIFRRWFGEAPPKPEKESVPDYPPHMRPNAGVRGGAAGRLRPNPGKPSMSGGGGGAAGGSSGGVDPSSFMGQQAQESKGRGMMGTVLPVYAVGIFIYFGYVIYKVFLRDKPSTPSTRPTWGFPDNVAQQEGPTLQRQQQESLQRKLAAELKAANYPELKKSDKRAAEVAATVAAATVAATGDSSNSAPAGSTEEVDMLKKRLEETEKTMQRMMDMMNSMGVAMSQVSHHLSNDKSGSPTLLPGFSEPKEVDDHDIEDDDLLDIDVDNLSDEEDLIIGDSMDPCGSSDEENDVSTTKDDMDDDVERRRPNKMNIVDVEADDYHDDDDDDDGDVDSDDESEVENIGVEDALTSDTLRRRNVKGGDSAADGSRIEG</sequence>
<evidence type="ECO:0000256" key="8">
    <source>
        <dbReference type="SAM" id="Phobius"/>
    </source>
</evidence>
<comment type="similarity">
    <text evidence="2">Belongs to the ric-3 family.</text>
</comment>
<dbReference type="InParanoid" id="A0A7M7P9X2"/>
<keyword evidence="11" id="KW-1185">Reference proteome</keyword>
<feature type="compositionally biased region" description="Acidic residues" evidence="7">
    <location>
        <begin position="343"/>
        <end position="367"/>
    </location>
</feature>
<feature type="region of interest" description="Disordered" evidence="7">
    <location>
        <begin position="140"/>
        <end position="161"/>
    </location>
</feature>
<dbReference type="InterPro" id="IPR026160">
    <property type="entry name" value="Ric3"/>
</dbReference>
<dbReference type="Pfam" id="PF15361">
    <property type="entry name" value="RIC3"/>
    <property type="match status" value="1"/>
</dbReference>
<accession>A0A7M7P9X2</accession>
<feature type="domain" description="Resistance to inhibitors of cholinesterase protein 3 N-terminal" evidence="9">
    <location>
        <begin position="14"/>
        <end position="240"/>
    </location>
</feature>
<keyword evidence="3 8" id="KW-0812">Transmembrane</keyword>
<keyword evidence="6 8" id="KW-0472">Membrane</keyword>
<dbReference type="GeneID" id="115918857"/>
<evidence type="ECO:0000313" key="11">
    <source>
        <dbReference type="Proteomes" id="UP000007110"/>
    </source>
</evidence>
<evidence type="ECO:0000256" key="3">
    <source>
        <dbReference type="ARBA" id="ARBA00022692"/>
    </source>
</evidence>
<reference evidence="10" key="2">
    <citation type="submission" date="2021-01" db="UniProtKB">
        <authorList>
            <consortium name="EnsemblMetazoa"/>
        </authorList>
    </citation>
    <scope>IDENTIFICATION</scope>
</reference>
<evidence type="ECO:0000256" key="4">
    <source>
        <dbReference type="ARBA" id="ARBA00022824"/>
    </source>
</evidence>
<dbReference type="PANTHER" id="PTHR21723:SF3">
    <property type="entry name" value="PROTEIN RIC-3"/>
    <property type="match status" value="1"/>
</dbReference>
<protein>
    <recommendedName>
        <fullName evidence="9">Resistance to inhibitors of cholinesterase protein 3 N-terminal domain-containing protein</fullName>
    </recommendedName>
</protein>
<feature type="compositionally biased region" description="Polar residues" evidence="7">
    <location>
        <begin position="252"/>
        <end position="265"/>
    </location>
</feature>
<dbReference type="PANTHER" id="PTHR21723">
    <property type="entry name" value="RESISTANCE TO INHIBITORS OF CHOLINESTERASE PROTEIN 3 RIC3"/>
    <property type="match status" value="1"/>
</dbReference>
<comment type="subcellular location">
    <subcellularLocation>
        <location evidence="1">Endoplasmic reticulum membrane</location>
    </subcellularLocation>
</comment>
<feature type="transmembrane region" description="Helical" evidence="8">
    <location>
        <begin position="114"/>
        <end position="134"/>
    </location>
</feature>
<evidence type="ECO:0000256" key="1">
    <source>
        <dbReference type="ARBA" id="ARBA00004586"/>
    </source>
</evidence>
<feature type="region of interest" description="Disordered" evidence="7">
    <location>
        <begin position="40"/>
        <end position="103"/>
    </location>
</feature>
<dbReference type="GO" id="GO:0034394">
    <property type="term" value="P:protein localization to cell surface"/>
    <property type="evidence" value="ECO:0000318"/>
    <property type="project" value="GO_Central"/>
</dbReference>
<dbReference type="RefSeq" id="XP_030848498.1">
    <property type="nucleotide sequence ID" value="XM_030992638.1"/>
</dbReference>
<dbReference type="GO" id="GO:0045202">
    <property type="term" value="C:synapse"/>
    <property type="evidence" value="ECO:0007669"/>
    <property type="project" value="GOC"/>
</dbReference>
<evidence type="ECO:0000313" key="10">
    <source>
        <dbReference type="EnsemblMetazoa" id="XP_030848498"/>
    </source>
</evidence>
<dbReference type="EnsemblMetazoa" id="XM_030992638">
    <property type="protein sequence ID" value="XP_030848498"/>
    <property type="gene ID" value="LOC115918857"/>
</dbReference>
<evidence type="ECO:0000256" key="6">
    <source>
        <dbReference type="ARBA" id="ARBA00023136"/>
    </source>
</evidence>
<dbReference type="InterPro" id="IPR032763">
    <property type="entry name" value="RIC3_N"/>
</dbReference>
<evidence type="ECO:0000259" key="9">
    <source>
        <dbReference type="Pfam" id="PF15361"/>
    </source>
</evidence>
<feature type="transmembrane region" description="Helical" evidence="8">
    <location>
        <begin position="7"/>
        <end position="30"/>
    </location>
</feature>
<organism evidence="10 11">
    <name type="scientific">Strongylocentrotus purpuratus</name>
    <name type="common">Purple sea urchin</name>
    <dbReference type="NCBI Taxonomy" id="7668"/>
    <lineage>
        <taxon>Eukaryota</taxon>
        <taxon>Metazoa</taxon>
        <taxon>Echinodermata</taxon>
        <taxon>Eleutherozoa</taxon>
        <taxon>Echinozoa</taxon>
        <taxon>Echinoidea</taxon>
        <taxon>Euechinoidea</taxon>
        <taxon>Echinacea</taxon>
        <taxon>Camarodonta</taxon>
        <taxon>Echinidea</taxon>
        <taxon>Strongylocentrotidae</taxon>
        <taxon>Strongylocentrotus</taxon>
    </lineage>
</organism>
<feature type="compositionally biased region" description="Gly residues" evidence="7">
    <location>
        <begin position="77"/>
        <end position="89"/>
    </location>
</feature>
<evidence type="ECO:0000256" key="5">
    <source>
        <dbReference type="ARBA" id="ARBA00022989"/>
    </source>
</evidence>
<dbReference type="GO" id="GO:0005789">
    <property type="term" value="C:endoplasmic reticulum membrane"/>
    <property type="evidence" value="ECO:0007669"/>
    <property type="project" value="UniProtKB-SubCell"/>
</dbReference>
<dbReference type="GO" id="GO:0007271">
    <property type="term" value="P:synaptic transmission, cholinergic"/>
    <property type="evidence" value="ECO:0000318"/>
    <property type="project" value="GO_Central"/>
</dbReference>
<dbReference type="GO" id="GO:0043025">
    <property type="term" value="C:neuronal cell body"/>
    <property type="evidence" value="ECO:0000318"/>
    <property type="project" value="GO_Central"/>
</dbReference>
<feature type="region of interest" description="Disordered" evidence="7">
    <location>
        <begin position="301"/>
        <end position="400"/>
    </location>
</feature>
<evidence type="ECO:0000256" key="7">
    <source>
        <dbReference type="SAM" id="MobiDB-lite"/>
    </source>
</evidence>
<dbReference type="GO" id="GO:0043005">
    <property type="term" value="C:neuron projection"/>
    <property type="evidence" value="ECO:0000318"/>
    <property type="project" value="GO_Central"/>
</dbReference>
<proteinExistence type="inferred from homology"/>
<feature type="region of interest" description="Disordered" evidence="7">
    <location>
        <begin position="252"/>
        <end position="279"/>
    </location>
</feature>
<dbReference type="AlphaFoldDB" id="A0A7M7P9X2"/>